<dbReference type="CDD" id="cd07990">
    <property type="entry name" value="LPLAT_LCLAT1-like"/>
    <property type="match status" value="1"/>
</dbReference>
<dbReference type="AlphaFoldDB" id="A0AAD9NHK4"/>
<evidence type="ECO:0000256" key="1">
    <source>
        <dbReference type="ARBA" id="ARBA00008655"/>
    </source>
</evidence>
<evidence type="ECO:0000256" key="4">
    <source>
        <dbReference type="SAM" id="Phobius"/>
    </source>
</evidence>
<evidence type="ECO:0000313" key="6">
    <source>
        <dbReference type="EMBL" id="KAK2168551.1"/>
    </source>
</evidence>
<keyword evidence="3" id="KW-0012">Acyltransferase</keyword>
<evidence type="ECO:0000256" key="3">
    <source>
        <dbReference type="ARBA" id="ARBA00023315"/>
    </source>
</evidence>
<dbReference type="PANTHER" id="PTHR10983:SF24">
    <property type="entry name" value="1-ACYLGLYCEROL-3-PHOSPHATE O-ACYLTRANSFERASE 3, ISOFORM E-RELATED"/>
    <property type="match status" value="1"/>
</dbReference>
<evidence type="ECO:0000313" key="7">
    <source>
        <dbReference type="Proteomes" id="UP001208570"/>
    </source>
</evidence>
<name>A0AAD9NHK4_9ANNE</name>
<keyword evidence="4" id="KW-0812">Transmembrane</keyword>
<feature type="domain" description="Phospholipid/glycerol acyltransferase" evidence="5">
    <location>
        <begin position="61"/>
        <end position="185"/>
    </location>
</feature>
<keyword evidence="4" id="KW-1133">Transmembrane helix</keyword>
<feature type="transmembrane region" description="Helical" evidence="4">
    <location>
        <begin position="284"/>
        <end position="303"/>
    </location>
</feature>
<dbReference type="InterPro" id="IPR032098">
    <property type="entry name" value="Acyltransf_C"/>
</dbReference>
<organism evidence="6 7">
    <name type="scientific">Paralvinella palmiformis</name>
    <dbReference type="NCBI Taxonomy" id="53620"/>
    <lineage>
        <taxon>Eukaryota</taxon>
        <taxon>Metazoa</taxon>
        <taxon>Spiralia</taxon>
        <taxon>Lophotrochozoa</taxon>
        <taxon>Annelida</taxon>
        <taxon>Polychaeta</taxon>
        <taxon>Sedentaria</taxon>
        <taxon>Canalipalpata</taxon>
        <taxon>Terebellida</taxon>
        <taxon>Terebelliformia</taxon>
        <taxon>Alvinellidae</taxon>
        <taxon>Paralvinella</taxon>
    </lineage>
</organism>
<comment type="similarity">
    <text evidence="1">Belongs to the 1-acyl-sn-glycerol-3-phosphate acyltransferase family.</text>
</comment>
<proteinExistence type="inferred from homology"/>
<dbReference type="EMBL" id="JAODUP010000016">
    <property type="protein sequence ID" value="KAK2168551.1"/>
    <property type="molecule type" value="Genomic_DNA"/>
</dbReference>
<dbReference type="SMART" id="SM00563">
    <property type="entry name" value="PlsC"/>
    <property type="match status" value="1"/>
</dbReference>
<evidence type="ECO:0000256" key="2">
    <source>
        <dbReference type="ARBA" id="ARBA00022679"/>
    </source>
</evidence>
<dbReference type="Pfam" id="PF01553">
    <property type="entry name" value="Acyltransferase"/>
    <property type="match status" value="1"/>
</dbReference>
<sequence length="555" mass="64916">MLLTYIFVWPFNRTLYRKIVTSLAYTHWCQITFVAQWWSGSDCSLIVENLIDFENVGKEHAVVIMNHKYDIEWLMTWILSERFHILGGTKIYGKSSLRMVPLIGWAWTFTESIFLKRDWEKDKVILERDLCRVAEYPSSVPVTLLLFCEGTRFTKEKHEASNAIARKKGIPELKHHLLPRTKGFVHSMRILKGKIPALYDMTIGFNSNYARPTLLSIIQGKKCQAEIYTRRIPIDTIPTDTDEVCAEWLHQLYREKDEIYEHFVQNGRFKLGKRFQIPKRPTDLIVWCLWATTLSIPLVYYAIKIITSGSIVVQMGVLLVCFLLYKGVLAMIAIVRIDVPPLVKLQHGTLRYRYSKDNNATEINTEKPYEGTQLAEKSHYFYHQKYTGGAEGEPEWKYCYVYKGPECARQKQIYYVFGKGLKISDNGFLETKYKPEEQSFERPIFYKTHEVNPDDVSQKLELHHHDLSFNSEKPDYSSLEHIEDIELCLPVEKQVFEIKVDIARRFVTIATHVHLYLHSVELNVGDSVYRDNRKLKDITKMNKGQKAAWILLHPK</sequence>
<gene>
    <name evidence="6" type="ORF">LSH36_16g12043</name>
</gene>
<dbReference type="InterPro" id="IPR002123">
    <property type="entry name" value="Plipid/glycerol_acylTrfase"/>
</dbReference>
<evidence type="ECO:0000259" key="5">
    <source>
        <dbReference type="SMART" id="SM00563"/>
    </source>
</evidence>
<dbReference type="Proteomes" id="UP001208570">
    <property type="component" value="Unassembled WGS sequence"/>
</dbReference>
<protein>
    <recommendedName>
        <fullName evidence="5">Phospholipid/glycerol acyltransferase domain-containing protein</fullName>
    </recommendedName>
</protein>
<keyword evidence="4" id="KW-0472">Membrane</keyword>
<comment type="caution">
    <text evidence="6">The sequence shown here is derived from an EMBL/GenBank/DDBJ whole genome shotgun (WGS) entry which is preliminary data.</text>
</comment>
<dbReference type="Pfam" id="PF16076">
    <property type="entry name" value="Acyltransf_C"/>
    <property type="match status" value="1"/>
</dbReference>
<dbReference type="PANTHER" id="PTHR10983">
    <property type="entry name" value="1-ACYLGLYCEROL-3-PHOSPHATE ACYLTRANSFERASE-RELATED"/>
    <property type="match status" value="1"/>
</dbReference>
<dbReference type="SUPFAM" id="SSF69593">
    <property type="entry name" value="Glycerol-3-phosphate (1)-acyltransferase"/>
    <property type="match status" value="1"/>
</dbReference>
<dbReference type="GO" id="GO:0003841">
    <property type="term" value="F:1-acylglycerol-3-phosphate O-acyltransferase activity"/>
    <property type="evidence" value="ECO:0007669"/>
    <property type="project" value="TreeGrafter"/>
</dbReference>
<accession>A0AAD9NHK4</accession>
<feature type="transmembrane region" description="Helical" evidence="4">
    <location>
        <begin position="315"/>
        <end position="335"/>
    </location>
</feature>
<keyword evidence="7" id="KW-1185">Reference proteome</keyword>
<reference evidence="6" key="1">
    <citation type="journal article" date="2023" name="Mol. Biol. Evol.">
        <title>Third-Generation Sequencing Reveals the Adaptive Role of the Epigenome in Three Deep-Sea Polychaetes.</title>
        <authorList>
            <person name="Perez M."/>
            <person name="Aroh O."/>
            <person name="Sun Y."/>
            <person name="Lan Y."/>
            <person name="Juniper S.K."/>
            <person name="Young C.R."/>
            <person name="Angers B."/>
            <person name="Qian P.Y."/>
        </authorList>
    </citation>
    <scope>NUCLEOTIDE SEQUENCE</scope>
    <source>
        <strain evidence="6">P08H-3</strain>
    </source>
</reference>
<keyword evidence="2" id="KW-0808">Transferase</keyword>
<dbReference type="GO" id="GO:0012505">
    <property type="term" value="C:endomembrane system"/>
    <property type="evidence" value="ECO:0007669"/>
    <property type="project" value="TreeGrafter"/>
</dbReference>